<evidence type="ECO:0000256" key="1">
    <source>
        <dbReference type="ARBA" id="ARBA00022723"/>
    </source>
</evidence>
<evidence type="ECO:0000259" key="7">
    <source>
        <dbReference type="PROSITE" id="PS50950"/>
    </source>
</evidence>
<accession>A0A232EL36</accession>
<sequence length="355" mass="40169">MPSCSYRNCQNSSKKKFKMNSFPRHNPILMAKWIKNMDVKDWKHHQSAVLCEAHFEPHMWEKVRVDGTKKLKCDAVPTIFGDRIVKETKVLGIPHTNLSNDVSQPAVINIASTTGSTDSLATLKLLSSDDTKETNSANSVQVEVYNLNSQGKVVQSTLTSILKPQDILNQLRMANSKTPIIIPGPSNIHKAKVQTTDSESVNDTTEIKESESDSDTSTAQTTGIILNKAEAKKIADERFEKMDKLLLKQLKLNDTLRKKLVSVNHKLQQLAKEEKIDHKTYLTDVFTDDQIRALELRHNNPKSVTSWSHKTMMKAIKLKQECGTRGYEELLRQKMPLPSIRTISRWCTARNIPIP</sequence>
<dbReference type="InterPro" id="IPR006612">
    <property type="entry name" value="THAP_Znf"/>
</dbReference>
<evidence type="ECO:0000313" key="9">
    <source>
        <dbReference type="Proteomes" id="UP000215335"/>
    </source>
</evidence>
<organism evidence="8 9">
    <name type="scientific">Trichomalopsis sarcophagae</name>
    <dbReference type="NCBI Taxonomy" id="543379"/>
    <lineage>
        <taxon>Eukaryota</taxon>
        <taxon>Metazoa</taxon>
        <taxon>Ecdysozoa</taxon>
        <taxon>Arthropoda</taxon>
        <taxon>Hexapoda</taxon>
        <taxon>Insecta</taxon>
        <taxon>Pterygota</taxon>
        <taxon>Neoptera</taxon>
        <taxon>Endopterygota</taxon>
        <taxon>Hymenoptera</taxon>
        <taxon>Apocrita</taxon>
        <taxon>Proctotrupomorpha</taxon>
        <taxon>Chalcidoidea</taxon>
        <taxon>Pteromalidae</taxon>
        <taxon>Pteromalinae</taxon>
        <taxon>Trichomalopsis</taxon>
    </lineage>
</organism>
<dbReference type="PROSITE" id="PS50950">
    <property type="entry name" value="ZF_THAP"/>
    <property type="match status" value="1"/>
</dbReference>
<evidence type="ECO:0000313" key="8">
    <source>
        <dbReference type="EMBL" id="OXU19028.1"/>
    </source>
</evidence>
<dbReference type="PANTHER" id="PTHR46927">
    <property type="entry name" value="AGAP005574-PA"/>
    <property type="match status" value="1"/>
</dbReference>
<name>A0A232EL36_9HYME</name>
<protein>
    <recommendedName>
        <fullName evidence="7">THAP-type domain-containing protein</fullName>
    </recommendedName>
</protein>
<reference evidence="8 9" key="1">
    <citation type="journal article" date="2017" name="Curr. Biol.">
        <title>The Evolution of Venom by Co-option of Single-Copy Genes.</title>
        <authorList>
            <person name="Martinson E.O."/>
            <person name="Mrinalini"/>
            <person name="Kelkar Y.D."/>
            <person name="Chang C.H."/>
            <person name="Werren J.H."/>
        </authorList>
    </citation>
    <scope>NUCLEOTIDE SEQUENCE [LARGE SCALE GENOMIC DNA]</scope>
    <source>
        <strain evidence="8 9">Alberta</strain>
        <tissue evidence="8">Whole body</tissue>
    </source>
</reference>
<keyword evidence="3" id="KW-0862">Zinc</keyword>
<evidence type="ECO:0000256" key="6">
    <source>
        <dbReference type="SAM" id="MobiDB-lite"/>
    </source>
</evidence>
<dbReference type="OrthoDB" id="7698091at2759"/>
<keyword evidence="9" id="KW-1185">Reference proteome</keyword>
<feature type="compositionally biased region" description="Polar residues" evidence="6">
    <location>
        <begin position="193"/>
        <end position="204"/>
    </location>
</feature>
<evidence type="ECO:0000256" key="5">
    <source>
        <dbReference type="PROSITE-ProRule" id="PRU00309"/>
    </source>
</evidence>
<dbReference type="SUPFAM" id="SSF57716">
    <property type="entry name" value="Glucocorticoid receptor-like (DNA-binding domain)"/>
    <property type="match status" value="1"/>
</dbReference>
<feature type="region of interest" description="Disordered" evidence="6">
    <location>
        <begin position="182"/>
        <end position="220"/>
    </location>
</feature>
<dbReference type="PANTHER" id="PTHR46927:SF3">
    <property type="entry name" value="THAP-TYPE DOMAIN-CONTAINING PROTEIN"/>
    <property type="match status" value="1"/>
</dbReference>
<dbReference type="SMART" id="SM00980">
    <property type="entry name" value="THAP"/>
    <property type="match status" value="1"/>
</dbReference>
<gene>
    <name evidence="8" type="ORF">TSAR_003296</name>
</gene>
<dbReference type="SMART" id="SM00692">
    <property type="entry name" value="DM3"/>
    <property type="match status" value="1"/>
</dbReference>
<evidence type="ECO:0000256" key="3">
    <source>
        <dbReference type="ARBA" id="ARBA00022833"/>
    </source>
</evidence>
<keyword evidence="4 5" id="KW-0238">DNA-binding</keyword>
<feature type="domain" description="THAP-type" evidence="7">
    <location>
        <begin position="1"/>
        <end position="80"/>
    </location>
</feature>
<evidence type="ECO:0000256" key="2">
    <source>
        <dbReference type="ARBA" id="ARBA00022771"/>
    </source>
</evidence>
<dbReference type="InterPro" id="IPR052224">
    <property type="entry name" value="THAP_domain_protein"/>
</dbReference>
<keyword evidence="1" id="KW-0479">Metal-binding</keyword>
<dbReference type="EMBL" id="NNAY01003671">
    <property type="protein sequence ID" value="OXU19028.1"/>
    <property type="molecule type" value="Genomic_DNA"/>
</dbReference>
<dbReference type="GO" id="GO:0003677">
    <property type="term" value="F:DNA binding"/>
    <property type="evidence" value="ECO:0007669"/>
    <property type="project" value="UniProtKB-UniRule"/>
</dbReference>
<dbReference type="Proteomes" id="UP000215335">
    <property type="component" value="Unassembled WGS sequence"/>
</dbReference>
<comment type="caution">
    <text evidence="8">The sequence shown here is derived from an EMBL/GenBank/DDBJ whole genome shotgun (WGS) entry which is preliminary data.</text>
</comment>
<proteinExistence type="predicted"/>
<evidence type="ECO:0000256" key="4">
    <source>
        <dbReference type="ARBA" id="ARBA00023125"/>
    </source>
</evidence>
<dbReference type="AlphaFoldDB" id="A0A232EL36"/>
<keyword evidence="2 5" id="KW-0863">Zinc-finger</keyword>
<dbReference type="GO" id="GO:0008270">
    <property type="term" value="F:zinc ion binding"/>
    <property type="evidence" value="ECO:0007669"/>
    <property type="project" value="UniProtKB-KW"/>
</dbReference>
<dbReference type="Pfam" id="PF05485">
    <property type="entry name" value="THAP"/>
    <property type="match status" value="1"/>
</dbReference>